<evidence type="ECO:0000256" key="4">
    <source>
        <dbReference type="ARBA" id="ARBA00023002"/>
    </source>
</evidence>
<gene>
    <name evidence="9" type="primary">ald</name>
    <name evidence="9" type="ORF">GCM10010420_55820</name>
</gene>
<feature type="domain" description="Alanine dehydrogenase/pyridine nucleotide transhydrogenase NAD(H)-binding" evidence="7">
    <location>
        <begin position="152"/>
        <end position="300"/>
    </location>
</feature>
<dbReference type="Pfam" id="PF05222">
    <property type="entry name" value="AlaDh_PNT_N"/>
    <property type="match status" value="1"/>
</dbReference>
<dbReference type="Proteomes" id="UP001500058">
    <property type="component" value="Unassembled WGS sequence"/>
</dbReference>
<organism evidence="9 10">
    <name type="scientific">Streptomyces glaucosporus</name>
    <dbReference type="NCBI Taxonomy" id="284044"/>
    <lineage>
        <taxon>Bacteria</taxon>
        <taxon>Bacillati</taxon>
        <taxon>Actinomycetota</taxon>
        <taxon>Actinomycetes</taxon>
        <taxon>Kitasatosporales</taxon>
        <taxon>Streptomycetaceae</taxon>
        <taxon>Streptomyces</taxon>
    </lineage>
</organism>
<dbReference type="SMART" id="SM01002">
    <property type="entry name" value="AlaDh_PNT_C"/>
    <property type="match status" value="1"/>
</dbReference>
<evidence type="ECO:0000313" key="10">
    <source>
        <dbReference type="Proteomes" id="UP001500058"/>
    </source>
</evidence>
<protein>
    <recommendedName>
        <fullName evidence="3 6">Alanine dehydrogenase</fullName>
        <ecNumber evidence="3 6">1.4.1.1</ecNumber>
    </recommendedName>
</protein>
<dbReference type="InterPro" id="IPR007886">
    <property type="entry name" value="AlaDH/PNT_N"/>
</dbReference>
<comment type="catalytic activity">
    <reaction evidence="6">
        <text>L-alanine + NAD(+) + H2O = pyruvate + NH4(+) + NADH + H(+)</text>
        <dbReference type="Rhea" id="RHEA:18405"/>
        <dbReference type="ChEBI" id="CHEBI:15361"/>
        <dbReference type="ChEBI" id="CHEBI:15377"/>
        <dbReference type="ChEBI" id="CHEBI:15378"/>
        <dbReference type="ChEBI" id="CHEBI:28938"/>
        <dbReference type="ChEBI" id="CHEBI:57540"/>
        <dbReference type="ChEBI" id="CHEBI:57945"/>
        <dbReference type="ChEBI" id="CHEBI:57972"/>
        <dbReference type="EC" id="1.4.1.1"/>
    </reaction>
</comment>
<dbReference type="CDD" id="cd05305">
    <property type="entry name" value="L-AlaDH"/>
    <property type="match status" value="1"/>
</dbReference>
<evidence type="ECO:0000256" key="1">
    <source>
        <dbReference type="ARBA" id="ARBA00005206"/>
    </source>
</evidence>
<keyword evidence="10" id="KW-1185">Reference proteome</keyword>
<dbReference type="InterPro" id="IPR008142">
    <property type="entry name" value="AlaDH/PNT_CS1"/>
</dbReference>
<feature type="domain" description="Alanine dehydrogenase/pyridine nucleotide transhydrogenase N-terminal" evidence="8">
    <location>
        <begin position="7"/>
        <end position="140"/>
    </location>
</feature>
<dbReference type="InterPro" id="IPR007698">
    <property type="entry name" value="AlaDH/PNT_NAD(H)-bd"/>
</dbReference>
<reference evidence="9 10" key="1">
    <citation type="journal article" date="2019" name="Int. J. Syst. Evol. Microbiol.">
        <title>The Global Catalogue of Microorganisms (GCM) 10K type strain sequencing project: providing services to taxonomists for standard genome sequencing and annotation.</title>
        <authorList>
            <consortium name="The Broad Institute Genomics Platform"/>
            <consortium name="The Broad Institute Genome Sequencing Center for Infectious Disease"/>
            <person name="Wu L."/>
            <person name="Ma J."/>
        </authorList>
    </citation>
    <scope>NUCLEOTIDE SEQUENCE [LARGE SCALE GENOMIC DNA]</scope>
    <source>
        <strain evidence="9 10">JCM 6921</strain>
    </source>
</reference>
<dbReference type="EC" id="1.4.1.1" evidence="3 6"/>
<dbReference type="PIRSF" id="PIRSF000183">
    <property type="entry name" value="Alanine_dh"/>
    <property type="match status" value="1"/>
</dbReference>
<evidence type="ECO:0000256" key="6">
    <source>
        <dbReference type="PIRNR" id="PIRNR000183"/>
    </source>
</evidence>
<dbReference type="SUPFAM" id="SSF51735">
    <property type="entry name" value="NAD(P)-binding Rossmann-fold domains"/>
    <property type="match status" value="1"/>
</dbReference>
<dbReference type="Gene3D" id="3.40.50.720">
    <property type="entry name" value="NAD(P)-binding Rossmann-like Domain"/>
    <property type="match status" value="2"/>
</dbReference>
<name>A0ABN3IZ93_9ACTN</name>
<comment type="similarity">
    <text evidence="2 6">Belongs to the AlaDH/PNT family.</text>
</comment>
<dbReference type="InterPro" id="IPR008141">
    <property type="entry name" value="Ala_DH"/>
</dbReference>
<evidence type="ECO:0000256" key="3">
    <source>
        <dbReference type="ARBA" id="ARBA00012897"/>
    </source>
</evidence>
<evidence type="ECO:0000256" key="5">
    <source>
        <dbReference type="ARBA" id="ARBA00023027"/>
    </source>
</evidence>
<dbReference type="NCBIfam" id="TIGR00518">
    <property type="entry name" value="alaDH"/>
    <property type="match status" value="1"/>
</dbReference>
<evidence type="ECO:0000259" key="7">
    <source>
        <dbReference type="SMART" id="SM01002"/>
    </source>
</evidence>
<proteinExistence type="inferred from homology"/>
<dbReference type="PANTHER" id="PTHR42795">
    <property type="entry name" value="ALANINE DEHYDROGENASE"/>
    <property type="match status" value="1"/>
</dbReference>
<dbReference type="PANTHER" id="PTHR42795:SF1">
    <property type="entry name" value="ALANINE DEHYDROGENASE"/>
    <property type="match status" value="1"/>
</dbReference>
<keyword evidence="5 6" id="KW-0520">NAD</keyword>
<comment type="caution">
    <text evidence="9">The sequence shown here is derived from an EMBL/GenBank/DDBJ whole genome shotgun (WGS) entry which is preliminary data.</text>
</comment>
<comment type="function">
    <text evidence="6">Catalyzes the reversible reductive amination of pyruvate to L-alanine.</text>
</comment>
<keyword evidence="4 6" id="KW-0560">Oxidoreductase</keyword>
<dbReference type="EMBL" id="BAAATJ010000043">
    <property type="protein sequence ID" value="GAA2418208.1"/>
    <property type="molecule type" value="Genomic_DNA"/>
</dbReference>
<evidence type="ECO:0000259" key="8">
    <source>
        <dbReference type="SMART" id="SM01003"/>
    </source>
</evidence>
<dbReference type="SMART" id="SM01003">
    <property type="entry name" value="AlaDh_PNT_N"/>
    <property type="match status" value="1"/>
</dbReference>
<comment type="pathway">
    <text evidence="1 6">Amino-acid degradation; L-alanine degradation via dehydrogenase pathway; NH(3) and pyruvate from L-alanine: step 1/1.</text>
</comment>
<dbReference type="SUPFAM" id="SSF52283">
    <property type="entry name" value="Formate/glycerate dehydrogenase catalytic domain-like"/>
    <property type="match status" value="1"/>
</dbReference>
<dbReference type="Pfam" id="PF01262">
    <property type="entry name" value="AlaDh_PNT_C"/>
    <property type="match status" value="1"/>
</dbReference>
<accession>A0ABN3IZ93</accession>
<evidence type="ECO:0000256" key="2">
    <source>
        <dbReference type="ARBA" id="ARBA00005689"/>
    </source>
</evidence>
<sequence>MIDVKVGIPREVKNNEFRVAITPAGVHELVRGGHQVYVEQGAGAGSSIGDRDYTEAGATVLDTADEVWATADLLLKVKEPVAEEYHRLRKDQVLFTYLHLAASRECTDALLRSGTTAIAYETVQAADGTLPLLAPMSEVAGRIAPQVGAYHLMRPAGGRGVLPGGVPGVSAGRAVVIGGGVAGWNATQIAVGMGFQVTLLDKDVRKLREADRIFGTRVRTVTSNAYELEKAVREADLVVGAVLIPGARAPKLVSNELVAQMKPGSVLVDIAIDQGGCFEDSRPTTHAEPTFTVHDSVFYCVANMPGAVPSTSTYALTNATLPYIVELAGRGWRDALRRDPALAKGLNVHDGEIAYGPVAQAHGLPVREVGTLIG</sequence>
<evidence type="ECO:0000313" key="9">
    <source>
        <dbReference type="EMBL" id="GAA2418208.1"/>
    </source>
</evidence>
<dbReference type="PROSITE" id="PS00836">
    <property type="entry name" value="ALADH_PNT_1"/>
    <property type="match status" value="1"/>
</dbReference>
<dbReference type="InterPro" id="IPR036291">
    <property type="entry name" value="NAD(P)-bd_dom_sf"/>
</dbReference>